<comment type="caution">
    <text evidence="1">The sequence shown here is derived from an EMBL/GenBank/DDBJ whole genome shotgun (WGS) entry which is preliminary data.</text>
</comment>
<accession>A0AA39T8B8</accession>
<reference evidence="1" key="2">
    <citation type="submission" date="2023-06" db="EMBL/GenBank/DDBJ databases">
        <authorList>
            <person name="Swenson N.G."/>
            <person name="Wegrzyn J.L."/>
            <person name="Mcevoy S.L."/>
        </authorList>
    </citation>
    <scope>NUCLEOTIDE SEQUENCE</scope>
    <source>
        <strain evidence="1">NS2018</strain>
        <tissue evidence="1">Leaf</tissue>
    </source>
</reference>
<proteinExistence type="predicted"/>
<reference evidence="1" key="1">
    <citation type="journal article" date="2022" name="Plant J.">
        <title>Strategies of tolerance reflected in two North American maple genomes.</title>
        <authorList>
            <person name="McEvoy S.L."/>
            <person name="Sezen U.U."/>
            <person name="Trouern-Trend A."/>
            <person name="McMahon S.M."/>
            <person name="Schaberg P.G."/>
            <person name="Yang J."/>
            <person name="Wegrzyn J.L."/>
            <person name="Swenson N.G."/>
        </authorList>
    </citation>
    <scope>NUCLEOTIDE SEQUENCE</scope>
    <source>
        <strain evidence="1">NS2018</strain>
    </source>
</reference>
<gene>
    <name evidence="1" type="ORF">LWI29_037001</name>
</gene>
<dbReference type="Proteomes" id="UP001168877">
    <property type="component" value="Unassembled WGS sequence"/>
</dbReference>
<keyword evidence="2" id="KW-1185">Reference proteome</keyword>
<evidence type="ECO:0000313" key="2">
    <source>
        <dbReference type="Proteomes" id="UP001168877"/>
    </source>
</evidence>
<dbReference type="EMBL" id="JAUESC010000003">
    <property type="protein sequence ID" value="KAK0602792.1"/>
    <property type="molecule type" value="Genomic_DNA"/>
</dbReference>
<name>A0AA39T8B8_ACESA</name>
<dbReference type="AlphaFoldDB" id="A0AA39T8B8"/>
<sequence length="66" mass="7335">MVAIPATEEISSLFIILNNNFSDPKISPFCSHYQPPPPPAAKISRRRIQKDEVCEALELVQGIAKD</sequence>
<protein>
    <submittedName>
        <fullName evidence="1">Uncharacterized protein</fullName>
    </submittedName>
</protein>
<evidence type="ECO:0000313" key="1">
    <source>
        <dbReference type="EMBL" id="KAK0602792.1"/>
    </source>
</evidence>
<organism evidence="1 2">
    <name type="scientific">Acer saccharum</name>
    <name type="common">Sugar maple</name>
    <dbReference type="NCBI Taxonomy" id="4024"/>
    <lineage>
        <taxon>Eukaryota</taxon>
        <taxon>Viridiplantae</taxon>
        <taxon>Streptophyta</taxon>
        <taxon>Embryophyta</taxon>
        <taxon>Tracheophyta</taxon>
        <taxon>Spermatophyta</taxon>
        <taxon>Magnoliopsida</taxon>
        <taxon>eudicotyledons</taxon>
        <taxon>Gunneridae</taxon>
        <taxon>Pentapetalae</taxon>
        <taxon>rosids</taxon>
        <taxon>malvids</taxon>
        <taxon>Sapindales</taxon>
        <taxon>Sapindaceae</taxon>
        <taxon>Hippocastanoideae</taxon>
        <taxon>Acereae</taxon>
        <taxon>Acer</taxon>
    </lineage>
</organism>